<dbReference type="Proteomes" id="UP000215059">
    <property type="component" value="Unassembled WGS sequence"/>
</dbReference>
<evidence type="ECO:0000313" key="1">
    <source>
        <dbReference type="EMBL" id="OYD57617.1"/>
    </source>
</evidence>
<dbReference type="AlphaFoldDB" id="A0A235F9I7"/>
<dbReference type="RefSeq" id="WP_094252968.1">
    <property type="nucleotide sequence ID" value="NZ_JBHLXL010000001.1"/>
</dbReference>
<evidence type="ECO:0000313" key="2">
    <source>
        <dbReference type="Proteomes" id="UP000215059"/>
    </source>
</evidence>
<organism evidence="1 2">
    <name type="scientific">Fictibacillus aquaticus</name>
    <dbReference type="NCBI Taxonomy" id="2021314"/>
    <lineage>
        <taxon>Bacteria</taxon>
        <taxon>Bacillati</taxon>
        <taxon>Bacillota</taxon>
        <taxon>Bacilli</taxon>
        <taxon>Bacillales</taxon>
        <taxon>Fictibacillaceae</taxon>
        <taxon>Fictibacillus</taxon>
    </lineage>
</organism>
<name>A0A235F9I7_9BACL</name>
<gene>
    <name evidence="1" type="ORF">CGZ90_13200</name>
</gene>
<accession>A0A235F9I7</accession>
<dbReference type="OrthoDB" id="2599540at2"/>
<evidence type="ECO:0008006" key="3">
    <source>
        <dbReference type="Google" id="ProtNLM"/>
    </source>
</evidence>
<protein>
    <recommendedName>
        <fullName evidence="3">DUF1643 domain-containing protein</fullName>
    </recommendedName>
</protein>
<sequence length="203" mass="23666">MSVPRGYARFERRGDHVFRKHTYLQYGDQPTSIGSCLLLNPGSAETLHSDTHEVNLDATMKQLDCIIQEIHRGKDINGRFTVYNLFPLQNSSSKHAILTMENLMINRALTYEDCLVNVEELKQHPWILIGWGVMQHSKWTHLQELRTRWMNTIQEAGIQHFGKQKTPKRYYHPCPQLYKNRLMMVKNIRELYDETIGGGALVN</sequence>
<comment type="caution">
    <text evidence="1">The sequence shown here is derived from an EMBL/GenBank/DDBJ whole genome shotgun (WGS) entry which is preliminary data.</text>
</comment>
<dbReference type="EMBL" id="NOII01000003">
    <property type="protein sequence ID" value="OYD57617.1"/>
    <property type="molecule type" value="Genomic_DNA"/>
</dbReference>
<reference evidence="1 2" key="1">
    <citation type="submission" date="2017-07" db="EMBL/GenBank/DDBJ databases">
        <title>Fictibacillus sp. nov. GDSW-R2A3 Genome sequencing and assembly.</title>
        <authorList>
            <person name="Mayilraj S."/>
        </authorList>
    </citation>
    <scope>NUCLEOTIDE SEQUENCE [LARGE SCALE GENOMIC DNA]</scope>
    <source>
        <strain evidence="1 2">GDSW-R2A3</strain>
    </source>
</reference>
<proteinExistence type="predicted"/>
<keyword evidence="2" id="KW-1185">Reference proteome</keyword>